<keyword evidence="1" id="KW-0732">Signal</keyword>
<dbReference type="AlphaFoldDB" id="D6RE41"/>
<keyword evidence="4" id="KW-1185">Reference proteome</keyword>
<gene>
    <name evidence="2 3" type="primary">Nhlrc3</name>
</gene>
<evidence type="ECO:0000313" key="2">
    <source>
        <dbReference type="Ensembl" id="ENSMUSP00000114215.2"/>
    </source>
</evidence>
<dbReference type="Proteomes" id="UP000000589">
    <property type="component" value="Chromosome 3"/>
</dbReference>
<feature type="signal peptide" evidence="1">
    <location>
        <begin position="1"/>
        <end position="22"/>
    </location>
</feature>
<evidence type="ECO:0000313" key="4">
    <source>
        <dbReference type="Proteomes" id="UP000000589"/>
    </source>
</evidence>
<dbReference type="UCSC" id="uc008pet.1">
    <property type="organism name" value="mouse"/>
</dbReference>
<dbReference type="ProteomicsDB" id="328881"/>
<dbReference type="PeptideAtlas" id="D6RE41"/>
<name>D6RE41_MOUSE</name>
<proteinExistence type="evidence at protein level"/>
<evidence type="ECO:0000313" key="3">
    <source>
        <dbReference type="MGI" id="MGI:2444520"/>
    </source>
</evidence>
<dbReference type="PROSITE" id="PS51257">
    <property type="entry name" value="PROKAR_LIPOPROTEIN"/>
    <property type="match status" value="1"/>
</dbReference>
<evidence type="ECO:0007829" key="5">
    <source>
        <dbReference type="PeptideAtlas" id="D6RE41"/>
    </source>
</evidence>
<accession>D6RE41</accession>
<organism evidence="2 4">
    <name type="scientific">Mus musculus</name>
    <name type="common">Mouse</name>
    <dbReference type="NCBI Taxonomy" id="10090"/>
    <lineage>
        <taxon>Eukaryota</taxon>
        <taxon>Metazoa</taxon>
        <taxon>Chordata</taxon>
        <taxon>Craniata</taxon>
        <taxon>Vertebrata</taxon>
        <taxon>Euteleostomi</taxon>
        <taxon>Mammalia</taxon>
        <taxon>Eutheria</taxon>
        <taxon>Euarchontoglires</taxon>
        <taxon>Glires</taxon>
        <taxon>Rodentia</taxon>
        <taxon>Myomorpha</taxon>
        <taxon>Muroidea</taxon>
        <taxon>Muridae</taxon>
        <taxon>Murinae</taxon>
        <taxon>Mus</taxon>
        <taxon>Mus</taxon>
    </lineage>
</organism>
<dbReference type="Ensembl" id="ENSMUST00000130348.2">
    <property type="protein sequence ID" value="ENSMUSP00000114215.2"/>
    <property type="gene ID" value="ENSMUSG00000042997.14"/>
</dbReference>
<dbReference type="HOGENOM" id="CLU_2196056_0_0_1"/>
<protein>
    <submittedName>
        <fullName evidence="2">NHL repeat containing 3</fullName>
    </submittedName>
</protein>
<sequence length="108" mass="12214">MARAWVCLAGAAFFLSCLVLHSRFCGSLVSRTFSFHVSWRMEDPLFRLDLGWPKNSEYFTGATFCVAVDSLNGLVYVAQDPTAILLKNIIPWVILFKSWEPQARRALA</sequence>
<dbReference type="Antibodypedia" id="2743">
    <property type="antibodies" value="92 antibodies from 16 providers"/>
</dbReference>
<dbReference type="GeneTree" id="ENSGT00390000008657"/>
<reference evidence="2 4" key="1">
    <citation type="journal article" date="2009" name="PLoS Biol.">
        <title>Lineage-specific biology revealed by a finished genome assembly of the mouse.</title>
        <authorList>
            <consortium name="Mouse Genome Sequencing Consortium"/>
            <person name="Church D.M."/>
            <person name="Goodstadt L."/>
            <person name="Hillier L.W."/>
            <person name="Zody M.C."/>
            <person name="Goldstein S."/>
            <person name="She X."/>
            <person name="Bult C.J."/>
            <person name="Agarwala R."/>
            <person name="Cherry J.L."/>
            <person name="DiCuccio M."/>
            <person name="Hlavina W."/>
            <person name="Kapustin Y."/>
            <person name="Meric P."/>
            <person name="Maglott D."/>
            <person name="Birtle Z."/>
            <person name="Marques A.C."/>
            <person name="Graves T."/>
            <person name="Zhou S."/>
            <person name="Teague B."/>
            <person name="Potamousis K."/>
            <person name="Churas C."/>
            <person name="Place M."/>
            <person name="Herschleb J."/>
            <person name="Runnheim R."/>
            <person name="Forrest D."/>
            <person name="Amos-Landgraf J."/>
            <person name="Schwartz D.C."/>
            <person name="Cheng Z."/>
            <person name="Lindblad-Toh K."/>
            <person name="Eichler E.E."/>
            <person name="Ponting C.P."/>
        </authorList>
    </citation>
    <scope>NUCLEOTIDE SEQUENCE [LARGE SCALE GENOMIC DNA]</scope>
    <source>
        <strain evidence="2 4">C57BL/6J</strain>
    </source>
</reference>
<reference evidence="2 4" key="2">
    <citation type="journal article" date="2011" name="PLoS Biol.">
        <title>Modernizing reference genome assemblies.</title>
        <authorList>
            <person name="Church D.M."/>
            <person name="Schneider V.A."/>
            <person name="Graves T."/>
            <person name="Auger K."/>
            <person name="Cunningham F."/>
            <person name="Bouk N."/>
            <person name="Chen H.C."/>
            <person name="Agarwala R."/>
            <person name="McLaren W.M."/>
            <person name="Ritchie G.R."/>
            <person name="Albracht D."/>
            <person name="Kremitzki M."/>
            <person name="Rock S."/>
            <person name="Kotkiewicz H."/>
            <person name="Kremitzki C."/>
            <person name="Wollam A."/>
            <person name="Trani L."/>
            <person name="Fulton L."/>
            <person name="Fulton R."/>
            <person name="Matthews L."/>
            <person name="Whitehead S."/>
            <person name="Chow W."/>
            <person name="Torrance J."/>
            <person name="Dunn M."/>
            <person name="Harden G."/>
            <person name="Threadgold G."/>
            <person name="Wood J."/>
            <person name="Collins J."/>
            <person name="Heath P."/>
            <person name="Griffiths G."/>
            <person name="Pelan S."/>
            <person name="Grafham D."/>
            <person name="Eichler E.E."/>
            <person name="Weinstock G."/>
            <person name="Mardis E.R."/>
            <person name="Wilson R.K."/>
            <person name="Howe K."/>
            <person name="Flicek P."/>
            <person name="Hubbard T."/>
        </authorList>
    </citation>
    <scope>NUCLEOTIDE SEQUENCE [LARGE SCALE GENOMIC DNA]</scope>
    <source>
        <strain evidence="2 4">C57BL/6J</strain>
    </source>
</reference>
<evidence type="ECO:0007829" key="6">
    <source>
        <dbReference type="ProteomicsDB" id="D6RE41"/>
    </source>
</evidence>
<reference evidence="2" key="4">
    <citation type="submission" date="2025-09" db="UniProtKB">
        <authorList>
            <consortium name="Ensembl"/>
        </authorList>
    </citation>
    <scope>IDENTIFICATION</scope>
    <source>
        <strain evidence="2">C57BL/6J</strain>
    </source>
</reference>
<dbReference type="Bgee" id="ENSMUSG00000042997">
    <property type="expression patterns" value="Expressed in ear vesicle and 223 other cell types or tissues"/>
</dbReference>
<dbReference type="VEuPathDB" id="HostDB:ENSMUSG00000042997"/>
<dbReference type="MGI" id="MGI:2444520">
    <property type="gene designation" value="Nhlrc3"/>
</dbReference>
<keyword evidence="5 6" id="KW-1267">Proteomics identification</keyword>
<reference evidence="2" key="3">
    <citation type="submission" date="2025-08" db="UniProtKB">
        <authorList>
            <consortium name="Ensembl"/>
        </authorList>
    </citation>
    <scope>IDENTIFICATION</scope>
    <source>
        <strain evidence="2">C57BL/6J</strain>
    </source>
</reference>
<dbReference type="ExpressionAtlas" id="D6RE41">
    <property type="expression patterns" value="baseline and differential"/>
</dbReference>
<evidence type="ECO:0000256" key="1">
    <source>
        <dbReference type="SAM" id="SignalP"/>
    </source>
</evidence>
<feature type="chain" id="PRO_5015088618" evidence="1">
    <location>
        <begin position="23"/>
        <end position="108"/>
    </location>
</feature>
<dbReference type="AGR" id="MGI:2444520"/>